<feature type="non-terminal residue" evidence="2">
    <location>
        <position position="185"/>
    </location>
</feature>
<dbReference type="OMA" id="RICLNEG"/>
<evidence type="ECO:0000313" key="2">
    <source>
        <dbReference type="EMBL" id="ODM92752.1"/>
    </source>
</evidence>
<comment type="caution">
    <text evidence="2">The sequence shown here is derived from an EMBL/GenBank/DDBJ whole genome shotgun (WGS) entry which is preliminary data.</text>
</comment>
<proteinExistence type="predicted"/>
<organism evidence="2 3">
    <name type="scientific">Orchesella cincta</name>
    <name type="common">Springtail</name>
    <name type="synonym">Podura cincta</name>
    <dbReference type="NCBI Taxonomy" id="48709"/>
    <lineage>
        <taxon>Eukaryota</taxon>
        <taxon>Metazoa</taxon>
        <taxon>Ecdysozoa</taxon>
        <taxon>Arthropoda</taxon>
        <taxon>Hexapoda</taxon>
        <taxon>Collembola</taxon>
        <taxon>Entomobryomorpha</taxon>
        <taxon>Entomobryoidea</taxon>
        <taxon>Orchesellidae</taxon>
        <taxon>Orchesellinae</taxon>
        <taxon>Orchesella</taxon>
    </lineage>
</organism>
<dbReference type="PANTHER" id="PTHR23123">
    <property type="entry name" value="PHD/F-BOX CONTAINING PROTEIN"/>
    <property type="match status" value="1"/>
</dbReference>
<dbReference type="Gene3D" id="2.60.120.650">
    <property type="entry name" value="Cupin"/>
    <property type="match status" value="1"/>
</dbReference>
<accession>A0A1D2MIK9</accession>
<dbReference type="SUPFAM" id="SSF51197">
    <property type="entry name" value="Clavaminate synthase-like"/>
    <property type="match status" value="1"/>
</dbReference>
<evidence type="ECO:0000313" key="3">
    <source>
        <dbReference type="Proteomes" id="UP000094527"/>
    </source>
</evidence>
<sequence length="185" mass="21084">AEEIIVTTTSGAELNLDELVKKGFYRPIVVERMDGLGLRVPPNTFSVRDIEKYVESDRLVDVIDVELQTELQMSFGEFANYFTDADRKKLLNLISLEVSNTKLGGLVEAPYVARKLDFLNNYWPESAQIPDGPIQKPAVAKYCLISAKDSYTDFHIDFGGTSVWYHILWNIKIEAFTYLIDNHRS</sequence>
<dbReference type="OrthoDB" id="5876800at2759"/>
<dbReference type="EMBL" id="LJIJ01001156">
    <property type="protein sequence ID" value="ODM92752.1"/>
    <property type="molecule type" value="Genomic_DNA"/>
</dbReference>
<keyword evidence="2" id="KW-0489">Methyltransferase</keyword>
<dbReference type="STRING" id="48709.A0A1D2MIK9"/>
<reference evidence="2 3" key="1">
    <citation type="journal article" date="2016" name="Genome Biol. Evol.">
        <title>Gene Family Evolution Reflects Adaptation to Soil Environmental Stressors in the Genome of the Collembolan Orchesella cincta.</title>
        <authorList>
            <person name="Faddeeva-Vakhrusheva A."/>
            <person name="Derks M.F."/>
            <person name="Anvar S.Y."/>
            <person name="Agamennone V."/>
            <person name="Suring W."/>
            <person name="Smit S."/>
            <person name="van Straalen N.M."/>
            <person name="Roelofs D."/>
        </authorList>
    </citation>
    <scope>NUCLEOTIDE SEQUENCE [LARGE SCALE GENOMIC DNA]</scope>
    <source>
        <tissue evidence="2">Mixed pool</tissue>
    </source>
</reference>
<keyword evidence="3" id="KW-1185">Reference proteome</keyword>
<dbReference type="InterPro" id="IPR050690">
    <property type="entry name" value="JHDM1_Histone_Demethylase"/>
</dbReference>
<dbReference type="GO" id="GO:0046872">
    <property type="term" value="F:metal ion binding"/>
    <property type="evidence" value="ECO:0007669"/>
    <property type="project" value="UniProtKB-KW"/>
</dbReference>
<protein>
    <submittedName>
        <fullName evidence="2">Lysine-specific demethylase 7A</fullName>
    </submittedName>
</protein>
<keyword evidence="1" id="KW-0479">Metal-binding</keyword>
<feature type="non-terminal residue" evidence="2">
    <location>
        <position position="1"/>
    </location>
</feature>
<dbReference type="GO" id="GO:0008168">
    <property type="term" value="F:methyltransferase activity"/>
    <property type="evidence" value="ECO:0007669"/>
    <property type="project" value="UniProtKB-KW"/>
</dbReference>
<dbReference type="GO" id="GO:0032259">
    <property type="term" value="P:methylation"/>
    <property type="evidence" value="ECO:0007669"/>
    <property type="project" value="UniProtKB-KW"/>
</dbReference>
<gene>
    <name evidence="2" type="ORF">Ocin01_13928</name>
</gene>
<evidence type="ECO:0000256" key="1">
    <source>
        <dbReference type="ARBA" id="ARBA00022723"/>
    </source>
</evidence>
<dbReference type="AlphaFoldDB" id="A0A1D2MIK9"/>
<name>A0A1D2MIK9_ORCCI</name>
<keyword evidence="2" id="KW-0808">Transferase</keyword>
<dbReference type="Proteomes" id="UP000094527">
    <property type="component" value="Unassembled WGS sequence"/>
</dbReference>